<evidence type="ECO:0000313" key="2">
    <source>
        <dbReference type="Proteomes" id="UP000807353"/>
    </source>
</evidence>
<proteinExistence type="predicted"/>
<name>A0A9P5YBF0_9AGAR</name>
<sequence>MGLQPHRTNCLLFFLPWLLTESTEFTGFLVLSKLAYMPRYLHFSCLALKILIFPRLRPMLFELLTLVSVR</sequence>
<keyword evidence="2" id="KW-1185">Reference proteome</keyword>
<dbReference type="AlphaFoldDB" id="A0A9P5YBF0"/>
<organism evidence="1 2">
    <name type="scientific">Collybia nuda</name>
    <dbReference type="NCBI Taxonomy" id="64659"/>
    <lineage>
        <taxon>Eukaryota</taxon>
        <taxon>Fungi</taxon>
        <taxon>Dikarya</taxon>
        <taxon>Basidiomycota</taxon>
        <taxon>Agaricomycotina</taxon>
        <taxon>Agaricomycetes</taxon>
        <taxon>Agaricomycetidae</taxon>
        <taxon>Agaricales</taxon>
        <taxon>Tricholomatineae</taxon>
        <taxon>Clitocybaceae</taxon>
        <taxon>Collybia</taxon>
    </lineage>
</organism>
<evidence type="ECO:0000313" key="1">
    <source>
        <dbReference type="EMBL" id="KAF9464776.1"/>
    </source>
</evidence>
<reference evidence="1" key="1">
    <citation type="submission" date="2020-11" db="EMBL/GenBank/DDBJ databases">
        <authorList>
            <consortium name="DOE Joint Genome Institute"/>
            <person name="Ahrendt S."/>
            <person name="Riley R."/>
            <person name="Andreopoulos W."/>
            <person name="Labutti K."/>
            <person name="Pangilinan J."/>
            <person name="Ruiz-Duenas F.J."/>
            <person name="Barrasa J.M."/>
            <person name="Sanchez-Garcia M."/>
            <person name="Camarero S."/>
            <person name="Miyauchi S."/>
            <person name="Serrano A."/>
            <person name="Linde D."/>
            <person name="Babiker R."/>
            <person name="Drula E."/>
            <person name="Ayuso-Fernandez I."/>
            <person name="Pacheco R."/>
            <person name="Padilla G."/>
            <person name="Ferreira P."/>
            <person name="Barriuso J."/>
            <person name="Kellner H."/>
            <person name="Castanera R."/>
            <person name="Alfaro M."/>
            <person name="Ramirez L."/>
            <person name="Pisabarro A.G."/>
            <person name="Kuo A."/>
            <person name="Tritt A."/>
            <person name="Lipzen A."/>
            <person name="He G."/>
            <person name="Yan M."/>
            <person name="Ng V."/>
            <person name="Cullen D."/>
            <person name="Martin F."/>
            <person name="Rosso M.-N."/>
            <person name="Henrissat B."/>
            <person name="Hibbett D."/>
            <person name="Martinez A.T."/>
            <person name="Grigoriev I.V."/>
        </authorList>
    </citation>
    <scope>NUCLEOTIDE SEQUENCE</scope>
    <source>
        <strain evidence="1">CBS 247.69</strain>
    </source>
</reference>
<accession>A0A9P5YBF0</accession>
<comment type="caution">
    <text evidence="1">The sequence shown here is derived from an EMBL/GenBank/DDBJ whole genome shotgun (WGS) entry which is preliminary data.</text>
</comment>
<dbReference type="Proteomes" id="UP000807353">
    <property type="component" value="Unassembled WGS sequence"/>
</dbReference>
<dbReference type="EMBL" id="MU150252">
    <property type="protein sequence ID" value="KAF9464776.1"/>
    <property type="molecule type" value="Genomic_DNA"/>
</dbReference>
<gene>
    <name evidence="1" type="ORF">BDZ94DRAFT_1255863</name>
</gene>
<protein>
    <submittedName>
        <fullName evidence="1">Uncharacterized protein</fullName>
    </submittedName>
</protein>